<evidence type="ECO:0000313" key="3">
    <source>
        <dbReference type="EMBL" id="CUQ67468.1"/>
    </source>
</evidence>
<evidence type="ECO:0000259" key="2">
    <source>
        <dbReference type="Pfam" id="PF25583"/>
    </source>
</evidence>
<dbReference type="AlphaFoldDB" id="A0A0S4KSM4"/>
<reference evidence="4" key="1">
    <citation type="submission" date="2015-09" db="EMBL/GenBank/DDBJ databases">
        <authorList>
            <person name="Daims H."/>
        </authorList>
    </citation>
    <scope>NUCLEOTIDE SEQUENCE [LARGE SCALE GENOMIC DNA]</scope>
</reference>
<dbReference type="Pfam" id="PF13280">
    <property type="entry name" value="WYL"/>
    <property type="match status" value="1"/>
</dbReference>
<dbReference type="RefSeq" id="WP_062485874.1">
    <property type="nucleotide sequence ID" value="NZ_LN885086.1"/>
</dbReference>
<sequence length="327" mass="37162">MPRNDQITRQWHLLRLLESSAGVTLDELKARLPADYSRHLRTIRRDLEALEASGFPLVNERVDGQVRWRLMDGARHAPALSFSPTELMALVMSRALLKPLAGTHIQTALDSAMAKASSLLPPASLDYAQQLQNLFAVGLGPHKTYKSHRDTIDRLTQAIDRQRTVQVRYFSASRGRMTRREIDPYRLWYASGGLYLIGYCHLRKEPRLFAVERIRSVTLTDHPYQMPLGFDLEAFVQDSLTVMRGPRIEVELVFDKATAAWAKDRIWHPSQKFTPLSKGRLRMELQVADTRELIGWILSFGSGVRVIRPDQLKAAVLAEAKKILAGE</sequence>
<dbReference type="EMBL" id="LN885086">
    <property type="protein sequence ID" value="CUQ67468.1"/>
    <property type="molecule type" value="Genomic_DNA"/>
</dbReference>
<dbReference type="PROSITE" id="PS52050">
    <property type="entry name" value="WYL"/>
    <property type="match status" value="1"/>
</dbReference>
<feature type="domain" description="WCX" evidence="2">
    <location>
        <begin position="246"/>
        <end position="324"/>
    </location>
</feature>
<name>A0A0S4KSM4_9BACT</name>
<proteinExistence type="predicted"/>
<feature type="domain" description="WYL" evidence="1">
    <location>
        <begin position="151"/>
        <end position="218"/>
    </location>
</feature>
<dbReference type="PANTHER" id="PTHR34580:SF1">
    <property type="entry name" value="PROTEIN PAFC"/>
    <property type="match status" value="1"/>
</dbReference>
<evidence type="ECO:0000259" key="1">
    <source>
        <dbReference type="Pfam" id="PF13280"/>
    </source>
</evidence>
<keyword evidence="4" id="KW-1185">Reference proteome</keyword>
<accession>A0A0S4KSM4</accession>
<organism evidence="3 4">
    <name type="scientific">Candidatus Nitrospira inopinata</name>
    <dbReference type="NCBI Taxonomy" id="1715989"/>
    <lineage>
        <taxon>Bacteria</taxon>
        <taxon>Pseudomonadati</taxon>
        <taxon>Nitrospirota</taxon>
        <taxon>Nitrospiria</taxon>
        <taxon>Nitrospirales</taxon>
        <taxon>Nitrospiraceae</taxon>
        <taxon>Nitrospira</taxon>
    </lineage>
</organism>
<dbReference type="InterPro" id="IPR026881">
    <property type="entry name" value="WYL_dom"/>
</dbReference>
<dbReference type="KEGG" id="nio:NITINOP_2496"/>
<evidence type="ECO:0000313" key="4">
    <source>
        <dbReference type="Proteomes" id="UP000066284"/>
    </source>
</evidence>
<gene>
    <name evidence="3" type="ORF">NITINOP_2496</name>
</gene>
<dbReference type="STRING" id="1715989.NITINOP_2496"/>
<dbReference type="InterPro" id="IPR051534">
    <property type="entry name" value="CBASS_pafABC_assoc_protein"/>
</dbReference>
<dbReference type="InterPro" id="IPR057727">
    <property type="entry name" value="WCX_dom"/>
</dbReference>
<dbReference type="PANTHER" id="PTHR34580">
    <property type="match status" value="1"/>
</dbReference>
<dbReference type="Proteomes" id="UP000066284">
    <property type="component" value="Chromosome 1"/>
</dbReference>
<dbReference type="PIRSF" id="PIRSF016838">
    <property type="entry name" value="PafC"/>
    <property type="match status" value="1"/>
</dbReference>
<dbReference type="OrthoDB" id="9787242at2"/>
<dbReference type="Pfam" id="PF25583">
    <property type="entry name" value="WCX"/>
    <property type="match status" value="1"/>
</dbReference>
<protein>
    <submittedName>
        <fullName evidence="3">Putative Helix-turn-helix, type 11 domain protein</fullName>
    </submittedName>
</protein>
<dbReference type="InterPro" id="IPR028349">
    <property type="entry name" value="PafC-like"/>
</dbReference>